<evidence type="ECO:0000256" key="5">
    <source>
        <dbReference type="ARBA" id="ARBA00022989"/>
    </source>
</evidence>
<reference evidence="10 11" key="1">
    <citation type="journal article" date="2015" name="Stand. Genomic Sci.">
        <title>Genomic Encyclopedia of Bacterial and Archaeal Type Strains, Phase III: the genomes of soil and plant-associated and newly described type strains.</title>
        <authorList>
            <person name="Whitman W.B."/>
            <person name="Woyke T."/>
            <person name="Klenk H.P."/>
            <person name="Zhou Y."/>
            <person name="Lilburn T.G."/>
            <person name="Beck B.J."/>
            <person name="De Vos P."/>
            <person name="Vandamme P."/>
            <person name="Eisen J.A."/>
            <person name="Garrity G."/>
            <person name="Hugenholtz P."/>
            <person name="Kyrpides N.C."/>
        </authorList>
    </citation>
    <scope>NUCLEOTIDE SEQUENCE [LARGE SCALE GENOMIC DNA]</scope>
    <source>
        <strain evidence="10 11">VKM Ac-2572</strain>
    </source>
</reference>
<feature type="compositionally biased region" description="Polar residues" evidence="7">
    <location>
        <begin position="718"/>
        <end position="727"/>
    </location>
</feature>
<feature type="transmembrane region" description="Helical" evidence="8">
    <location>
        <begin position="525"/>
        <end position="544"/>
    </location>
</feature>
<evidence type="ECO:0000313" key="11">
    <source>
        <dbReference type="Proteomes" id="UP000294508"/>
    </source>
</evidence>
<evidence type="ECO:0000256" key="8">
    <source>
        <dbReference type="SAM" id="Phobius"/>
    </source>
</evidence>
<keyword evidence="6 8" id="KW-0472">Membrane</keyword>
<gene>
    <name evidence="10" type="ORF">EV652_113204</name>
</gene>
<dbReference type="Gene3D" id="1.20.1640.10">
    <property type="entry name" value="Multidrug efflux transporter AcrB transmembrane domain"/>
    <property type="match status" value="2"/>
</dbReference>
<keyword evidence="4 8" id="KW-0812">Transmembrane</keyword>
<comment type="similarity">
    <text evidence="2">Belongs to the resistance-nodulation-cell division (RND) (TC 2.A.6) family. MmpL subfamily.</text>
</comment>
<feature type="domain" description="SSD" evidence="9">
    <location>
        <begin position="196"/>
        <end position="328"/>
    </location>
</feature>
<dbReference type="OrthoDB" id="7051771at2"/>
<evidence type="ECO:0000256" key="7">
    <source>
        <dbReference type="SAM" id="MobiDB-lite"/>
    </source>
</evidence>
<evidence type="ECO:0000256" key="2">
    <source>
        <dbReference type="ARBA" id="ARBA00010157"/>
    </source>
</evidence>
<comment type="caution">
    <text evidence="10">The sequence shown here is derived from an EMBL/GenBank/DDBJ whole genome shotgun (WGS) entry which is preliminary data.</text>
</comment>
<dbReference type="Pfam" id="PF03176">
    <property type="entry name" value="MMPL"/>
    <property type="match status" value="2"/>
</dbReference>
<feature type="transmembrane region" description="Helical" evidence="8">
    <location>
        <begin position="226"/>
        <end position="248"/>
    </location>
</feature>
<feature type="transmembrane region" description="Helical" evidence="8">
    <location>
        <begin position="551"/>
        <end position="572"/>
    </location>
</feature>
<feature type="transmembrane region" description="Helical" evidence="8">
    <location>
        <begin position="369"/>
        <end position="389"/>
    </location>
</feature>
<dbReference type="PANTHER" id="PTHR33406">
    <property type="entry name" value="MEMBRANE PROTEIN MJ1562-RELATED"/>
    <property type="match status" value="1"/>
</dbReference>
<evidence type="ECO:0000256" key="1">
    <source>
        <dbReference type="ARBA" id="ARBA00004651"/>
    </source>
</evidence>
<dbReference type="RefSeq" id="WP_158441366.1">
    <property type="nucleotide sequence ID" value="NZ_SLWN01000013.1"/>
</dbReference>
<keyword evidence="11" id="KW-1185">Reference proteome</keyword>
<evidence type="ECO:0000256" key="3">
    <source>
        <dbReference type="ARBA" id="ARBA00022475"/>
    </source>
</evidence>
<dbReference type="GO" id="GO:0005886">
    <property type="term" value="C:plasma membrane"/>
    <property type="evidence" value="ECO:0007669"/>
    <property type="project" value="UniProtKB-SubCell"/>
</dbReference>
<dbReference type="AlphaFoldDB" id="A0A4R2H4Y3"/>
<evidence type="ECO:0000256" key="4">
    <source>
        <dbReference type="ARBA" id="ARBA00022692"/>
    </source>
</evidence>
<feature type="transmembrane region" description="Helical" evidence="8">
    <location>
        <begin position="303"/>
        <end position="329"/>
    </location>
</feature>
<dbReference type="Proteomes" id="UP000294508">
    <property type="component" value="Unassembled WGS sequence"/>
</dbReference>
<dbReference type="InterPro" id="IPR050545">
    <property type="entry name" value="Mycobact_MmpL"/>
</dbReference>
<feature type="transmembrane region" description="Helical" evidence="8">
    <location>
        <begin position="592"/>
        <end position="613"/>
    </location>
</feature>
<proteinExistence type="inferred from homology"/>
<feature type="transmembrane region" description="Helical" evidence="8">
    <location>
        <begin position="669"/>
        <end position="693"/>
    </location>
</feature>
<feature type="transmembrane region" description="Helical" evidence="8">
    <location>
        <begin position="201"/>
        <end position="220"/>
    </location>
</feature>
<evidence type="ECO:0000313" key="10">
    <source>
        <dbReference type="EMBL" id="TCO19805.1"/>
    </source>
</evidence>
<dbReference type="SUPFAM" id="SSF82866">
    <property type="entry name" value="Multidrug efflux transporter AcrB transmembrane domain"/>
    <property type="match status" value="2"/>
</dbReference>
<name>A0A4R2H4Y3_9ACTN</name>
<feature type="transmembrane region" description="Helical" evidence="8">
    <location>
        <begin position="175"/>
        <end position="194"/>
    </location>
</feature>
<feature type="transmembrane region" description="Helical" evidence="8">
    <location>
        <begin position="637"/>
        <end position="657"/>
    </location>
</feature>
<keyword evidence="5 8" id="KW-1133">Transmembrane helix</keyword>
<feature type="transmembrane region" description="Helical" evidence="8">
    <location>
        <begin position="269"/>
        <end position="297"/>
    </location>
</feature>
<feature type="region of interest" description="Disordered" evidence="7">
    <location>
        <begin position="718"/>
        <end position="739"/>
    </location>
</feature>
<dbReference type="PANTHER" id="PTHR33406:SF11">
    <property type="entry name" value="MEMBRANE PROTEIN SCO6666-RELATED"/>
    <property type="match status" value="1"/>
</dbReference>
<evidence type="ECO:0000256" key="6">
    <source>
        <dbReference type="ARBA" id="ARBA00023136"/>
    </source>
</evidence>
<dbReference type="InterPro" id="IPR000731">
    <property type="entry name" value="SSD"/>
</dbReference>
<dbReference type="InterPro" id="IPR004869">
    <property type="entry name" value="MMPL_dom"/>
</dbReference>
<protein>
    <submittedName>
        <fullName evidence="10">RND superfamily putative drug exporter</fullName>
    </submittedName>
</protein>
<comment type="subcellular location">
    <subcellularLocation>
        <location evidence="1">Cell membrane</location>
        <topology evidence="1">Multi-pass membrane protein</topology>
    </subcellularLocation>
</comment>
<keyword evidence="3" id="KW-1003">Cell membrane</keyword>
<accession>A0A4R2H4Y3</accession>
<organism evidence="10 11">
    <name type="scientific">Kribbella steppae</name>
    <dbReference type="NCBI Taxonomy" id="2512223"/>
    <lineage>
        <taxon>Bacteria</taxon>
        <taxon>Bacillati</taxon>
        <taxon>Actinomycetota</taxon>
        <taxon>Actinomycetes</taxon>
        <taxon>Propionibacteriales</taxon>
        <taxon>Kribbellaceae</taxon>
        <taxon>Kribbella</taxon>
    </lineage>
</organism>
<dbReference type="EMBL" id="SLWN01000013">
    <property type="protein sequence ID" value="TCO19805.1"/>
    <property type="molecule type" value="Genomic_DNA"/>
</dbReference>
<sequence>MATILARLGRFAFKRRGPVVLAWLVILAGALFGGLTAPSVPDDDFSVPGVESQRAFELMQERFAGLTADAGGATVVFVAPEGKAVTSAPFKSAIESALERLGDGDQVEMVADPFQAGGVSRDGSAAYASVMYTVPASGVTDVSRAQLDAAAGIARDAGLTVEAGGSAMESSGGGGVAEIIAISLAAVILLITFGSLVAAGLPLLTALLGVGVSMLSTLAVSDALGLSATTGTMALMLGLAVGIDYALFVVSRYREERARGLSAVEAVSLAAGTAGSAVAFAGLTVVIALAGLAVVGIPMLTKMGLAAVAAVVVAVLVALTLVPAVLGFVPDKVLSRSARRTAGQPAAAGEKSLGRGGTWWARFVLRRPVAVLTLGVVLLGALAIPATALRLGMPGDESKPTSATERRAYDELAKAFGPGFNGPLMIVVDAGDAADPKQAVTSIAADVAAVEGVVSVSPPQFNDAGDTAFFDAVPSTSPTDEATKDLVRDLRDARSQFTEGMGATFQVTGTTAINIDLSAKLQGALVPYLATVVGLAVLLLLVVFRSILIPLKAALGFLLSVLAALGAVVLVFQEGFAADLLGVEQTGPIMSAVPIFMIGIVFGLAMDYEVFLVSRMREAYVHGEEPRRALETGLRHSTRVVVAAALIMMAVFAGFIFEHDAFIKMIGFSLAAAVLLDAFVVRMAIGPAVLALLGHRAWWLPGRLGRILPRVDIEGESLNRTPVSEQPTRPEEPLPAHTP</sequence>
<feature type="compositionally biased region" description="Basic and acidic residues" evidence="7">
    <location>
        <begin position="728"/>
        <end position="739"/>
    </location>
</feature>
<dbReference type="PROSITE" id="PS50156">
    <property type="entry name" value="SSD"/>
    <property type="match status" value="1"/>
</dbReference>
<evidence type="ECO:0000259" key="9">
    <source>
        <dbReference type="PROSITE" id="PS50156"/>
    </source>
</evidence>
<feature type="transmembrane region" description="Helical" evidence="8">
    <location>
        <begin position="20"/>
        <end position="40"/>
    </location>
</feature>